<dbReference type="SUPFAM" id="SSF52540">
    <property type="entry name" value="P-loop containing nucleoside triphosphate hydrolases"/>
    <property type="match status" value="1"/>
</dbReference>
<dbReference type="GO" id="GO:0016020">
    <property type="term" value="C:membrane"/>
    <property type="evidence" value="ECO:0007669"/>
    <property type="project" value="UniProtKB-SubCell"/>
</dbReference>
<dbReference type="GO" id="GO:0005524">
    <property type="term" value="F:ATP binding"/>
    <property type="evidence" value="ECO:0007669"/>
    <property type="project" value="UniProtKB-KW"/>
</dbReference>
<dbReference type="GO" id="GO:0016887">
    <property type="term" value="F:ATP hydrolysis activity"/>
    <property type="evidence" value="ECO:0007669"/>
    <property type="project" value="InterPro"/>
</dbReference>
<dbReference type="InterPro" id="IPR000642">
    <property type="entry name" value="Peptidase_M41"/>
</dbReference>
<dbReference type="Gene3D" id="1.10.8.60">
    <property type="match status" value="1"/>
</dbReference>
<dbReference type="CDD" id="cd19501">
    <property type="entry name" value="RecA-like_FtsH"/>
    <property type="match status" value="1"/>
</dbReference>
<dbReference type="GO" id="GO:0004176">
    <property type="term" value="F:ATP-dependent peptidase activity"/>
    <property type="evidence" value="ECO:0007669"/>
    <property type="project" value="InterPro"/>
</dbReference>
<evidence type="ECO:0000256" key="6">
    <source>
        <dbReference type="ARBA" id="ARBA00022723"/>
    </source>
</evidence>
<accession>A0A562J661</accession>
<feature type="transmembrane region" description="Helical" evidence="16">
    <location>
        <begin position="6"/>
        <end position="21"/>
    </location>
</feature>
<dbReference type="OrthoDB" id="9809379at2"/>
<organism evidence="18 19">
    <name type="scientific">Sedimentibacter saalensis</name>
    <dbReference type="NCBI Taxonomy" id="130788"/>
    <lineage>
        <taxon>Bacteria</taxon>
        <taxon>Bacillati</taxon>
        <taxon>Bacillota</taxon>
        <taxon>Tissierellia</taxon>
        <taxon>Sedimentibacter</taxon>
    </lineage>
</organism>
<evidence type="ECO:0000256" key="11">
    <source>
        <dbReference type="ARBA" id="ARBA00022946"/>
    </source>
</evidence>
<dbReference type="PANTHER" id="PTHR43655">
    <property type="entry name" value="ATP-DEPENDENT PROTEASE"/>
    <property type="match status" value="1"/>
</dbReference>
<evidence type="ECO:0000256" key="7">
    <source>
        <dbReference type="ARBA" id="ARBA00022741"/>
    </source>
</evidence>
<keyword evidence="10 15" id="KW-0067">ATP-binding</keyword>
<gene>
    <name evidence="18" type="ORF">LY60_02707</name>
</gene>
<evidence type="ECO:0000259" key="17">
    <source>
        <dbReference type="SMART" id="SM00382"/>
    </source>
</evidence>
<dbReference type="FunFam" id="3.40.50.300:FF:000277">
    <property type="entry name" value="ATP-dependent zinc metalloprotease FtsH"/>
    <property type="match status" value="1"/>
</dbReference>
<dbReference type="InterPro" id="IPR003959">
    <property type="entry name" value="ATPase_AAA_core"/>
</dbReference>
<dbReference type="SUPFAM" id="SSF140990">
    <property type="entry name" value="FtsH protease domain-like"/>
    <property type="match status" value="1"/>
</dbReference>
<dbReference type="Gene3D" id="3.40.50.300">
    <property type="entry name" value="P-loop containing nucleotide triphosphate hydrolases"/>
    <property type="match status" value="1"/>
</dbReference>
<protein>
    <submittedName>
        <fullName evidence="18">Cell division protease FtsH</fullName>
    </submittedName>
</protein>
<name>A0A562J661_9FIRM</name>
<comment type="similarity">
    <text evidence="3">In the C-terminal section; belongs to the peptidase M41 family.</text>
</comment>
<evidence type="ECO:0000313" key="18">
    <source>
        <dbReference type="EMBL" id="TWH78679.1"/>
    </source>
</evidence>
<dbReference type="Pfam" id="PF00004">
    <property type="entry name" value="AAA"/>
    <property type="match status" value="1"/>
</dbReference>
<evidence type="ECO:0000256" key="13">
    <source>
        <dbReference type="ARBA" id="ARBA00023049"/>
    </source>
</evidence>
<evidence type="ECO:0000256" key="16">
    <source>
        <dbReference type="SAM" id="Phobius"/>
    </source>
</evidence>
<keyword evidence="6" id="KW-0479">Metal-binding</keyword>
<dbReference type="Pfam" id="PF17862">
    <property type="entry name" value="AAA_lid_3"/>
    <property type="match status" value="1"/>
</dbReference>
<reference evidence="18 19" key="1">
    <citation type="submission" date="2019-07" db="EMBL/GenBank/DDBJ databases">
        <title>Genomic Encyclopedia of Type Strains, Phase I: the one thousand microbial genomes (KMG-I) project.</title>
        <authorList>
            <person name="Kyrpides N."/>
        </authorList>
    </citation>
    <scope>NUCLEOTIDE SEQUENCE [LARGE SCALE GENOMIC DNA]</scope>
    <source>
        <strain evidence="18 19">DSM 13558</strain>
    </source>
</reference>
<feature type="domain" description="AAA+ ATPase" evidence="17">
    <location>
        <begin position="80"/>
        <end position="219"/>
    </location>
</feature>
<keyword evidence="9" id="KW-0862">Zinc</keyword>
<keyword evidence="18" id="KW-0132">Cell division</keyword>
<comment type="cofactor">
    <cofactor evidence="1">
        <name>Zn(2+)</name>
        <dbReference type="ChEBI" id="CHEBI:29105"/>
    </cofactor>
</comment>
<dbReference type="InterPro" id="IPR003593">
    <property type="entry name" value="AAA+_ATPase"/>
</dbReference>
<keyword evidence="11" id="KW-0809">Transit peptide</keyword>
<dbReference type="GO" id="GO:0046872">
    <property type="term" value="F:metal ion binding"/>
    <property type="evidence" value="ECO:0007669"/>
    <property type="project" value="UniProtKB-KW"/>
</dbReference>
<evidence type="ECO:0000256" key="9">
    <source>
        <dbReference type="ARBA" id="ARBA00022833"/>
    </source>
</evidence>
<dbReference type="InterPro" id="IPR041569">
    <property type="entry name" value="AAA_lid_3"/>
</dbReference>
<evidence type="ECO:0000256" key="2">
    <source>
        <dbReference type="ARBA" id="ARBA00004141"/>
    </source>
</evidence>
<keyword evidence="12 16" id="KW-1133">Transmembrane helix</keyword>
<proteinExistence type="inferred from homology"/>
<comment type="caution">
    <text evidence="18">The sequence shown here is derived from an EMBL/GenBank/DDBJ whole genome shotgun (WGS) entry which is preliminary data.</text>
</comment>
<keyword evidence="13" id="KW-0482">Metalloprotease</keyword>
<keyword evidence="19" id="KW-1185">Reference proteome</keyword>
<dbReference type="InterPro" id="IPR027417">
    <property type="entry name" value="P-loop_NTPase"/>
</dbReference>
<dbReference type="RefSeq" id="WP_145084633.1">
    <property type="nucleotide sequence ID" value="NZ_JAYFNS010000032.1"/>
</dbReference>
<dbReference type="GO" id="GO:0004222">
    <property type="term" value="F:metalloendopeptidase activity"/>
    <property type="evidence" value="ECO:0007669"/>
    <property type="project" value="InterPro"/>
</dbReference>
<evidence type="ECO:0000256" key="1">
    <source>
        <dbReference type="ARBA" id="ARBA00001947"/>
    </source>
</evidence>
<keyword evidence="4 18" id="KW-0645">Protease</keyword>
<comment type="similarity">
    <text evidence="15">Belongs to the AAA ATPase family.</text>
</comment>
<dbReference type="AlphaFoldDB" id="A0A562J661"/>
<evidence type="ECO:0000256" key="5">
    <source>
        <dbReference type="ARBA" id="ARBA00022692"/>
    </source>
</evidence>
<evidence type="ECO:0000256" key="10">
    <source>
        <dbReference type="ARBA" id="ARBA00022840"/>
    </source>
</evidence>
<evidence type="ECO:0000313" key="19">
    <source>
        <dbReference type="Proteomes" id="UP000315343"/>
    </source>
</evidence>
<dbReference type="Proteomes" id="UP000315343">
    <property type="component" value="Unassembled WGS sequence"/>
</dbReference>
<keyword evidence="18" id="KW-0131">Cell cycle</keyword>
<dbReference type="InterPro" id="IPR050928">
    <property type="entry name" value="ATP-dep_Zn_Metalloprotease"/>
</dbReference>
<evidence type="ECO:0000256" key="4">
    <source>
        <dbReference type="ARBA" id="ARBA00022670"/>
    </source>
</evidence>
<dbReference type="SMART" id="SM00382">
    <property type="entry name" value="AAA"/>
    <property type="match status" value="1"/>
</dbReference>
<dbReference type="PANTHER" id="PTHR43655:SF2">
    <property type="entry name" value="AFG3 LIKE MATRIX AAA PEPTIDASE SUBUNIT 2, ISOFORM A"/>
    <property type="match status" value="1"/>
</dbReference>
<dbReference type="InterPro" id="IPR037219">
    <property type="entry name" value="Peptidase_M41-like"/>
</dbReference>
<dbReference type="PROSITE" id="PS00674">
    <property type="entry name" value="AAA"/>
    <property type="match status" value="1"/>
</dbReference>
<keyword evidence="14 16" id="KW-0472">Membrane</keyword>
<dbReference type="InterPro" id="IPR003960">
    <property type="entry name" value="ATPase_AAA_CS"/>
</dbReference>
<evidence type="ECO:0000256" key="3">
    <source>
        <dbReference type="ARBA" id="ARBA00010044"/>
    </source>
</evidence>
<evidence type="ECO:0000256" key="12">
    <source>
        <dbReference type="ARBA" id="ARBA00022989"/>
    </source>
</evidence>
<evidence type="ECO:0000256" key="8">
    <source>
        <dbReference type="ARBA" id="ARBA00022801"/>
    </source>
</evidence>
<dbReference type="GO" id="GO:0051301">
    <property type="term" value="P:cell division"/>
    <property type="evidence" value="ECO:0007669"/>
    <property type="project" value="UniProtKB-KW"/>
</dbReference>
<dbReference type="Gene3D" id="1.20.58.760">
    <property type="entry name" value="Peptidase M41"/>
    <property type="match status" value="1"/>
</dbReference>
<keyword evidence="5 16" id="KW-0812">Transmembrane</keyword>
<comment type="subcellular location">
    <subcellularLocation>
        <location evidence="2">Membrane</location>
        <topology evidence="2">Multi-pass membrane protein</topology>
    </subcellularLocation>
</comment>
<sequence length="477" mass="52816">MNNYQIAALIGVLIFVTFLILKNKKSAQKEINNLNEMEYLSSSNMKFEDVAGNYEAKESLKEIVDFIKFPDKYSNFNARMPKGILLYGSPGTGKTLMAKALAGEAGVPFYAVSGSDFVQVYAGLGAGRIRNLFKKARKSGKSVIFIDEIDAIGKKRMNGNMRGSDEGDRTLNALLTEMSGFGEAAGIVVVAATNRIDTLDSALLRPGRFDRQIEIMLPDKNARKDIIELYLSKKKASEDIKLDEIADLTVYFSGAMIENLINEAALLAIRENSEMICNNHIQRAYLAILAGSEKKNAEENKKQKLTTSYHEAGHAFVSKYLMPENKVIRVSVIPTSKGAGGYTLSTPNNTDVVTKRVLRSHLSVLMAGRIAEEVFFGKENVTVGAQNDIEKATTLAVDYISSYGMDDNSGFINFSVLSQKLNIPLASVEKSVKELTREIYEETITIVRENMDKVSSIAKKLMEKEVINEEELIELMN</sequence>
<dbReference type="EMBL" id="VLKH01000008">
    <property type="protein sequence ID" value="TWH78679.1"/>
    <property type="molecule type" value="Genomic_DNA"/>
</dbReference>
<keyword evidence="8" id="KW-0378">Hydrolase</keyword>
<dbReference type="Pfam" id="PF01434">
    <property type="entry name" value="Peptidase_M41"/>
    <property type="match status" value="1"/>
</dbReference>
<evidence type="ECO:0000256" key="15">
    <source>
        <dbReference type="RuleBase" id="RU003651"/>
    </source>
</evidence>
<dbReference type="GO" id="GO:0006508">
    <property type="term" value="P:proteolysis"/>
    <property type="evidence" value="ECO:0007669"/>
    <property type="project" value="UniProtKB-KW"/>
</dbReference>
<keyword evidence="7 15" id="KW-0547">Nucleotide-binding</keyword>
<evidence type="ECO:0000256" key="14">
    <source>
        <dbReference type="ARBA" id="ARBA00023136"/>
    </source>
</evidence>